<gene>
    <name evidence="3" type="primary">hss</name>
    <name evidence="3" type="ORF">PS928_03633</name>
</gene>
<protein>
    <submittedName>
        <fullName evidence="3">Homospermidine synthase</fullName>
        <ecNumber evidence="3">2.5.1.44</ecNumber>
    </submittedName>
</protein>
<keyword evidence="3" id="KW-0808">Transferase</keyword>
<feature type="domain" description="Saccharopine dehydrogenase-like C-terminal" evidence="2">
    <location>
        <begin position="155"/>
        <end position="436"/>
    </location>
</feature>
<dbReference type="Proteomes" id="UP000381378">
    <property type="component" value="Unassembled WGS sequence"/>
</dbReference>
<evidence type="ECO:0000259" key="2">
    <source>
        <dbReference type="Pfam" id="PF16653"/>
    </source>
</evidence>
<dbReference type="Pfam" id="PF03435">
    <property type="entry name" value="Sacchrp_dh_NADP"/>
    <property type="match status" value="1"/>
</dbReference>
<dbReference type="AlphaFoldDB" id="A0A5E7USF9"/>
<dbReference type="EMBL" id="CABVJF010000013">
    <property type="protein sequence ID" value="VVQ10514.1"/>
    <property type="molecule type" value="Genomic_DNA"/>
</dbReference>
<evidence type="ECO:0000313" key="3">
    <source>
        <dbReference type="EMBL" id="VVQ10514.1"/>
    </source>
</evidence>
<feature type="domain" description="Saccharopine dehydrogenase NADP binding" evidence="1">
    <location>
        <begin position="14"/>
        <end position="148"/>
    </location>
</feature>
<dbReference type="InterPro" id="IPR032095">
    <property type="entry name" value="Sacchrp_dh-like_C"/>
</dbReference>
<dbReference type="InterPro" id="IPR023181">
    <property type="entry name" value="Homospermid_syn-like_C"/>
</dbReference>
<evidence type="ECO:0000259" key="1">
    <source>
        <dbReference type="Pfam" id="PF03435"/>
    </source>
</evidence>
<dbReference type="OrthoDB" id="9767495at2"/>
<evidence type="ECO:0000313" key="4">
    <source>
        <dbReference type="Proteomes" id="UP000381378"/>
    </source>
</evidence>
<proteinExistence type="predicted"/>
<dbReference type="Pfam" id="PF16653">
    <property type="entry name" value="Sacchrp_dh_C"/>
    <property type="match status" value="1"/>
</dbReference>
<sequence>MSTAQQQPFSGRLLMVGYGSIGRGVLPLLLRHISIEPSKLTIICPSAGAGEAAQQFGVTVLQEALTEDNFRQCIEAQLQAGDFLLNLSVEVSSQALLAFCQAHQILYLDTCTEPWAGGYNETDQEPEERTNYALRHGVLALRGSNDTATAIITHGANPGLVSHLVKRALENLASDLGQTLPASMQRQDWARLAQALGVKVIHIAEYDSQCADRRKKTGEFVNTWSVEGFIAEACQPAELGWGSHERALPVDARRHPYGSQAAIFLERPGAATPVYTWTPGIGPTLGLLVTHSEAISIAEYLTVGDGSHPDYRPTVHYAYRPCDDALLSLHELAAHHWQPQTRQRLLDDDISVGSDELGVLLLGHKRNAYWYGSRLDIDTARALCPHNSATSLQVTAAVMAGVVWSLCNPRRGILEPDDLPHSDILELCAPYLGELKGFYSDWTPLAGRQAMFAQPNIDLDDPWQFRNFRVNW</sequence>
<reference evidence="3 4" key="1">
    <citation type="submission" date="2019-09" db="EMBL/GenBank/DDBJ databases">
        <authorList>
            <person name="Chandra G."/>
            <person name="Truman W A."/>
        </authorList>
    </citation>
    <scope>NUCLEOTIDE SEQUENCE [LARGE SCALE GENOMIC DNA]</scope>
    <source>
        <strain evidence="3">PS928</strain>
    </source>
</reference>
<dbReference type="Gene3D" id="3.40.50.720">
    <property type="entry name" value="NAD(P)-binding Rossmann-like Domain"/>
    <property type="match status" value="1"/>
</dbReference>
<organism evidence="3 4">
    <name type="scientific">Pseudomonas fluorescens</name>
    <dbReference type="NCBI Taxonomy" id="294"/>
    <lineage>
        <taxon>Bacteria</taxon>
        <taxon>Pseudomonadati</taxon>
        <taxon>Pseudomonadota</taxon>
        <taxon>Gammaproteobacteria</taxon>
        <taxon>Pseudomonadales</taxon>
        <taxon>Pseudomonadaceae</taxon>
        <taxon>Pseudomonas</taxon>
    </lineage>
</organism>
<name>A0A5E7USF9_PSEFL</name>
<dbReference type="RefSeq" id="WP_150786898.1">
    <property type="nucleotide sequence ID" value="NZ_CABVJF010000013.1"/>
</dbReference>
<dbReference type="InterPro" id="IPR005097">
    <property type="entry name" value="Sacchrp_dh_NADP-bd"/>
</dbReference>
<dbReference type="GO" id="GO:0047296">
    <property type="term" value="F:homospermidine synthase activity"/>
    <property type="evidence" value="ECO:0007669"/>
    <property type="project" value="UniProtKB-EC"/>
</dbReference>
<dbReference type="Gene3D" id="3.30.360.30">
    <property type="entry name" value="homospermidine synthase like"/>
    <property type="match status" value="1"/>
</dbReference>
<accession>A0A5E7USF9</accession>
<dbReference type="EC" id="2.5.1.44" evidence="3"/>